<dbReference type="PANTHER" id="PTHR31089:SF47">
    <property type="entry name" value="DOF-TYPE DOMAIN-CONTAINING PROTEIN"/>
    <property type="match status" value="1"/>
</dbReference>
<keyword evidence="1" id="KW-0479">Metal-binding</keyword>
<evidence type="ECO:0000256" key="4">
    <source>
        <dbReference type="ARBA" id="ARBA00023015"/>
    </source>
</evidence>
<organism evidence="11 12">
    <name type="scientific">Camellia sinensis var. sinensis</name>
    <name type="common">China tea</name>
    <dbReference type="NCBI Taxonomy" id="542762"/>
    <lineage>
        <taxon>Eukaryota</taxon>
        <taxon>Viridiplantae</taxon>
        <taxon>Streptophyta</taxon>
        <taxon>Embryophyta</taxon>
        <taxon>Tracheophyta</taxon>
        <taxon>Spermatophyta</taxon>
        <taxon>Magnoliopsida</taxon>
        <taxon>eudicotyledons</taxon>
        <taxon>Gunneridae</taxon>
        <taxon>Pentapetalae</taxon>
        <taxon>asterids</taxon>
        <taxon>Ericales</taxon>
        <taxon>Theaceae</taxon>
        <taxon>Camellia</taxon>
    </lineage>
</organism>
<keyword evidence="5 8" id="KW-0238">DNA-binding</keyword>
<evidence type="ECO:0000313" key="11">
    <source>
        <dbReference type="EMBL" id="THG14732.1"/>
    </source>
</evidence>
<gene>
    <name evidence="11" type="ORF">TEA_015663</name>
</gene>
<keyword evidence="7 8" id="KW-0539">Nucleus</keyword>
<evidence type="ECO:0000313" key="12">
    <source>
        <dbReference type="Proteomes" id="UP000306102"/>
    </source>
</evidence>
<evidence type="ECO:0000256" key="1">
    <source>
        <dbReference type="ARBA" id="ARBA00022723"/>
    </source>
</evidence>
<evidence type="ECO:0000256" key="8">
    <source>
        <dbReference type="PROSITE-ProRule" id="PRU00071"/>
    </source>
</evidence>
<evidence type="ECO:0000256" key="3">
    <source>
        <dbReference type="ARBA" id="ARBA00022833"/>
    </source>
</evidence>
<evidence type="ECO:0000256" key="6">
    <source>
        <dbReference type="ARBA" id="ARBA00023163"/>
    </source>
</evidence>
<dbReference type="STRING" id="542762.A0A4S4EFH5"/>
<evidence type="ECO:0000256" key="7">
    <source>
        <dbReference type="ARBA" id="ARBA00023242"/>
    </source>
</evidence>
<feature type="region of interest" description="Disordered" evidence="9">
    <location>
        <begin position="235"/>
        <end position="257"/>
    </location>
</feature>
<reference evidence="11 12" key="1">
    <citation type="journal article" date="2018" name="Proc. Natl. Acad. Sci. U.S.A.">
        <title>Draft genome sequence of Camellia sinensis var. sinensis provides insights into the evolution of the tea genome and tea quality.</title>
        <authorList>
            <person name="Wei C."/>
            <person name="Yang H."/>
            <person name="Wang S."/>
            <person name="Zhao J."/>
            <person name="Liu C."/>
            <person name="Gao L."/>
            <person name="Xia E."/>
            <person name="Lu Y."/>
            <person name="Tai Y."/>
            <person name="She G."/>
            <person name="Sun J."/>
            <person name="Cao H."/>
            <person name="Tong W."/>
            <person name="Gao Q."/>
            <person name="Li Y."/>
            <person name="Deng W."/>
            <person name="Jiang X."/>
            <person name="Wang W."/>
            <person name="Chen Q."/>
            <person name="Zhang S."/>
            <person name="Li H."/>
            <person name="Wu J."/>
            <person name="Wang P."/>
            <person name="Li P."/>
            <person name="Shi C."/>
            <person name="Zheng F."/>
            <person name="Jian J."/>
            <person name="Huang B."/>
            <person name="Shan D."/>
            <person name="Shi M."/>
            <person name="Fang C."/>
            <person name="Yue Y."/>
            <person name="Li F."/>
            <person name="Li D."/>
            <person name="Wei S."/>
            <person name="Han B."/>
            <person name="Jiang C."/>
            <person name="Yin Y."/>
            <person name="Xia T."/>
            <person name="Zhang Z."/>
            <person name="Bennetzen J.L."/>
            <person name="Zhao S."/>
            <person name="Wan X."/>
        </authorList>
    </citation>
    <scope>NUCLEOTIDE SEQUENCE [LARGE SCALE GENOMIC DNA]</scope>
    <source>
        <strain evidence="12">cv. Shuchazao</strain>
        <tissue evidence="11">Leaf</tissue>
    </source>
</reference>
<keyword evidence="2 8" id="KW-0863">Zinc-finger</keyword>
<accession>A0A4S4EFH5</accession>
<dbReference type="InterPro" id="IPR003851">
    <property type="entry name" value="Znf_Dof"/>
</dbReference>
<evidence type="ECO:0000259" key="10">
    <source>
        <dbReference type="PROSITE" id="PS50884"/>
    </source>
</evidence>
<dbReference type="PANTHER" id="PTHR31089">
    <property type="entry name" value="CYCLIC DOF FACTOR 2"/>
    <property type="match status" value="1"/>
</dbReference>
<dbReference type="Proteomes" id="UP000306102">
    <property type="component" value="Unassembled WGS sequence"/>
</dbReference>
<dbReference type="InterPro" id="IPR045174">
    <property type="entry name" value="Dof"/>
</dbReference>
<sequence length="479" mass="52033">MNGGDSSDTKDPAIKLFGKTIPLPECHFPGKSGEKSDVGCQIPDKSQVMELCSGISKTEAEDVHFNESGKQGKSSGSKDGQEEDNPAETSGVDQDKAFKKPDKVISCPRCNSFDTKFCYFNNYNVNQPRHFCKNCQRYWTAGGTMRNVPVGAGRRKNKHFSSQYRQIVVSPDSVPATRIEIPDSVNQQLFSCGESQSTLNPLTSSGTVLKFGPEGHLCESMTTVLHLKDQKSCASDFGSSRDKREDPPSCGSSITASSIQENQIPEKVNELSQPNPLQCYPVPPWVSPWNQAWSDGASMVASRCSSELVSAPVDGNPNPIQWCSTPMLAVPGFCPPSIPLQFVPASYWGCLPVWTTGTRHIPMVGVDGGQSPSLSTSNNLPTLGKHSRDANLMDEESDKCVLVPKTLRIDHSDEASKSSIWGTLGFKSNKKETEESRCGIFKPFKPSGGECKGHPSDTTQVLEANPAALSRSHTFQEST</sequence>
<keyword evidence="12" id="KW-1185">Reference proteome</keyword>
<dbReference type="EMBL" id="SDRB02005126">
    <property type="protein sequence ID" value="THG14732.1"/>
    <property type="molecule type" value="Genomic_DNA"/>
</dbReference>
<evidence type="ECO:0000256" key="9">
    <source>
        <dbReference type="SAM" id="MobiDB-lite"/>
    </source>
</evidence>
<dbReference type="GO" id="GO:0003700">
    <property type="term" value="F:DNA-binding transcription factor activity"/>
    <property type="evidence" value="ECO:0007669"/>
    <property type="project" value="InterPro"/>
</dbReference>
<dbReference type="AlphaFoldDB" id="A0A4S4EFH5"/>
<dbReference type="GO" id="GO:0008270">
    <property type="term" value="F:zinc ion binding"/>
    <property type="evidence" value="ECO:0007669"/>
    <property type="project" value="UniProtKB-KW"/>
</dbReference>
<dbReference type="GO" id="GO:0005634">
    <property type="term" value="C:nucleus"/>
    <property type="evidence" value="ECO:0007669"/>
    <property type="project" value="UniProtKB-SubCell"/>
</dbReference>
<dbReference type="Pfam" id="PF02701">
    <property type="entry name" value="Zn_ribbon_Dof"/>
    <property type="match status" value="1"/>
</dbReference>
<protein>
    <recommendedName>
        <fullName evidence="10">Dof-type domain-containing protein</fullName>
    </recommendedName>
</protein>
<evidence type="ECO:0000256" key="2">
    <source>
        <dbReference type="ARBA" id="ARBA00022771"/>
    </source>
</evidence>
<comment type="subcellular location">
    <subcellularLocation>
        <location evidence="8">Nucleus</location>
    </subcellularLocation>
</comment>
<name>A0A4S4EFH5_CAMSN</name>
<proteinExistence type="predicted"/>
<dbReference type="PROSITE" id="PS50884">
    <property type="entry name" value="ZF_DOF_2"/>
    <property type="match status" value="1"/>
</dbReference>
<keyword evidence="3" id="KW-0862">Zinc</keyword>
<dbReference type="GO" id="GO:0003677">
    <property type="term" value="F:DNA binding"/>
    <property type="evidence" value="ECO:0007669"/>
    <property type="project" value="UniProtKB-UniRule"/>
</dbReference>
<dbReference type="PROSITE" id="PS01361">
    <property type="entry name" value="ZF_DOF_1"/>
    <property type="match status" value="1"/>
</dbReference>
<keyword evidence="4" id="KW-0805">Transcription regulation</keyword>
<feature type="region of interest" description="Disordered" evidence="9">
    <location>
        <begin position="63"/>
        <end position="95"/>
    </location>
</feature>
<comment type="caution">
    <text evidence="11">The sequence shown here is derived from an EMBL/GenBank/DDBJ whole genome shotgun (WGS) entry which is preliminary data.</text>
</comment>
<evidence type="ECO:0000256" key="5">
    <source>
        <dbReference type="ARBA" id="ARBA00023125"/>
    </source>
</evidence>
<feature type="domain" description="Dof-type" evidence="10">
    <location>
        <begin position="105"/>
        <end position="159"/>
    </location>
</feature>
<feature type="compositionally biased region" description="Low complexity" evidence="9">
    <location>
        <begin position="68"/>
        <end position="78"/>
    </location>
</feature>
<keyword evidence="6" id="KW-0804">Transcription</keyword>